<gene>
    <name evidence="1" type="ORF">LY90DRAFT_518513</name>
</gene>
<dbReference type="EMBL" id="MCOG01000382">
    <property type="protein sequence ID" value="ORY11365.1"/>
    <property type="molecule type" value="Genomic_DNA"/>
</dbReference>
<reference evidence="1 2" key="1">
    <citation type="submission" date="2016-08" db="EMBL/GenBank/DDBJ databases">
        <title>A Parts List for Fungal Cellulosomes Revealed by Comparative Genomics.</title>
        <authorList>
            <consortium name="DOE Joint Genome Institute"/>
            <person name="Haitjema C.H."/>
            <person name="Gilmore S.P."/>
            <person name="Henske J.K."/>
            <person name="Solomon K.V."/>
            <person name="De Groot R."/>
            <person name="Kuo A."/>
            <person name="Mondo S.J."/>
            <person name="Salamov A.A."/>
            <person name="Labutti K."/>
            <person name="Zhao Z."/>
            <person name="Chiniquy J."/>
            <person name="Barry K."/>
            <person name="Brewer H.M."/>
            <person name="Purvine S.O."/>
            <person name="Wright A.T."/>
            <person name="Boxma B."/>
            <person name="Van Alen T."/>
            <person name="Hackstein J.H."/>
            <person name="Baker S.E."/>
            <person name="Grigoriev I.V."/>
            <person name="O'Malley M.A."/>
        </authorList>
    </citation>
    <scope>NUCLEOTIDE SEQUENCE [LARGE SCALE GENOMIC DNA]</scope>
    <source>
        <strain evidence="1 2">G1</strain>
    </source>
</reference>
<sequence length="273" mass="32040">MITSSMDVKELSKDLIFKIFKKAIKDNTNNKLIKAKIINFICQLCYYVDNAEYWNEFFENISGLILLILLIYNYYINNYVVSGEIWGSLGNNNIAENENDYIENVESCNIIRKLMIYPESDDLIKAASINSVNTMGVNLVKVLLQHGERFYNEGQYEKAMHIFNYYGPFLTNQLEHDSIHFQQMLKNTTIAQSLEKINKYYDDNKSILMLPSINQKDSEQENILWNDLMRIFQYSGPADLELLKRILGTALRNVNTVFIEEYIRFINSWYQDS</sequence>
<keyword evidence="2" id="KW-1185">Reference proteome</keyword>
<accession>A0A1Y1ZNG7</accession>
<name>A0A1Y1ZNG7_9FUNG</name>
<evidence type="ECO:0000313" key="1">
    <source>
        <dbReference type="EMBL" id="ORY11365.1"/>
    </source>
</evidence>
<protein>
    <submittedName>
        <fullName evidence="1">Uncharacterized protein</fullName>
    </submittedName>
</protein>
<dbReference type="OrthoDB" id="10438434at2759"/>
<proteinExistence type="predicted"/>
<evidence type="ECO:0000313" key="2">
    <source>
        <dbReference type="Proteomes" id="UP000193920"/>
    </source>
</evidence>
<dbReference type="AlphaFoldDB" id="A0A1Y1ZNG7"/>
<organism evidence="1 2">
    <name type="scientific">Neocallimastix californiae</name>
    <dbReference type="NCBI Taxonomy" id="1754190"/>
    <lineage>
        <taxon>Eukaryota</taxon>
        <taxon>Fungi</taxon>
        <taxon>Fungi incertae sedis</taxon>
        <taxon>Chytridiomycota</taxon>
        <taxon>Chytridiomycota incertae sedis</taxon>
        <taxon>Neocallimastigomycetes</taxon>
        <taxon>Neocallimastigales</taxon>
        <taxon>Neocallimastigaceae</taxon>
        <taxon>Neocallimastix</taxon>
    </lineage>
</organism>
<comment type="caution">
    <text evidence="1">The sequence shown here is derived from an EMBL/GenBank/DDBJ whole genome shotgun (WGS) entry which is preliminary data.</text>
</comment>
<dbReference type="Proteomes" id="UP000193920">
    <property type="component" value="Unassembled WGS sequence"/>
</dbReference>